<evidence type="ECO:0000259" key="3">
    <source>
        <dbReference type="Pfam" id="PF01551"/>
    </source>
</evidence>
<dbReference type="Pfam" id="PF01551">
    <property type="entry name" value="Peptidase_M23"/>
    <property type="match status" value="1"/>
</dbReference>
<dbReference type="CDD" id="cd12797">
    <property type="entry name" value="M23_peptidase"/>
    <property type="match status" value="1"/>
</dbReference>
<proteinExistence type="predicted"/>
<accession>A0A8I0S6Q7</accession>
<dbReference type="PANTHER" id="PTHR21666:SF270">
    <property type="entry name" value="MUREIN HYDROLASE ACTIVATOR ENVC"/>
    <property type="match status" value="1"/>
</dbReference>
<evidence type="ECO:0000256" key="2">
    <source>
        <dbReference type="SAM" id="MobiDB-lite"/>
    </source>
</evidence>
<keyword evidence="5" id="KW-1185">Reference proteome</keyword>
<protein>
    <submittedName>
        <fullName evidence="4">Peptidoglycan DD-metalloendopeptidase family protein</fullName>
    </submittedName>
</protein>
<evidence type="ECO:0000256" key="1">
    <source>
        <dbReference type="SAM" id="Coils"/>
    </source>
</evidence>
<evidence type="ECO:0000313" key="5">
    <source>
        <dbReference type="Proteomes" id="UP000634579"/>
    </source>
</evidence>
<dbReference type="Proteomes" id="UP000634579">
    <property type="component" value="Unassembled WGS sequence"/>
</dbReference>
<dbReference type="AlphaFoldDB" id="A0A8I0S6Q7"/>
<dbReference type="InterPro" id="IPR011055">
    <property type="entry name" value="Dup_hybrid_motif"/>
</dbReference>
<dbReference type="EMBL" id="JADKRP010000001">
    <property type="protein sequence ID" value="MBF4630502.1"/>
    <property type="molecule type" value="Genomic_DNA"/>
</dbReference>
<organism evidence="4 5">
    <name type="scientific">Clavibacter phaseoli</name>
    <dbReference type="NCBI Taxonomy" id="1734031"/>
    <lineage>
        <taxon>Bacteria</taxon>
        <taxon>Bacillati</taxon>
        <taxon>Actinomycetota</taxon>
        <taxon>Actinomycetes</taxon>
        <taxon>Micrococcales</taxon>
        <taxon>Microbacteriaceae</taxon>
        <taxon>Clavibacter</taxon>
    </lineage>
</organism>
<feature type="domain" description="M23ase beta-sheet core" evidence="3">
    <location>
        <begin position="324"/>
        <end position="421"/>
    </location>
</feature>
<dbReference type="Gene3D" id="6.10.250.3150">
    <property type="match status" value="1"/>
</dbReference>
<keyword evidence="1" id="KW-0175">Coiled coil</keyword>
<feature type="region of interest" description="Disordered" evidence="2">
    <location>
        <begin position="1"/>
        <end position="26"/>
    </location>
</feature>
<dbReference type="SUPFAM" id="SSF51261">
    <property type="entry name" value="Duplicated hybrid motif"/>
    <property type="match status" value="1"/>
</dbReference>
<sequence>MIGITMHQDLLRRPRTQGATRSRPRGRRSLQAIVAIAAVLLTGSIAAPAHAETFASWDDVQKARGDEQAQQALVQRIDDEIASLQQKVTDAQDLVTKRGEEHDAAQQAADDKYEDTVQLQQKVDAADAKATKSQEQAAGLAKQLMRSGGQNLSGTLLLSEGDGTDDLLDKLGTMSKVAEKSDQIYAIALQDRNAAKSLSDQAQVALTELDALKAKAEQLLADAAQAQADLEQALEDQNAQKADADAKLAVMAEDREATEDDYQAGVRKRQADADALAASQGRAGGDVSPGAISGTGWTAPLPGANTSGYYGPRFHPIQHRMIFHAGEDLVRGYSCGETQYAVHSGTVVFAGWNGGYGNYIRIDHGGGISSAYGHIANGGTLVRNGQQVVAGQPIAITGTTGGSTGCHSHFEIRINGNPTDPVAFMHGQGVSITSTH</sequence>
<dbReference type="InterPro" id="IPR016047">
    <property type="entry name" value="M23ase_b-sheet_dom"/>
</dbReference>
<feature type="coiled-coil region" evidence="1">
    <location>
        <begin position="67"/>
        <end position="94"/>
    </location>
</feature>
<dbReference type="PANTHER" id="PTHR21666">
    <property type="entry name" value="PEPTIDASE-RELATED"/>
    <property type="match status" value="1"/>
</dbReference>
<evidence type="ECO:0000313" key="4">
    <source>
        <dbReference type="EMBL" id="MBF4630502.1"/>
    </source>
</evidence>
<name>A0A8I0S6Q7_9MICO</name>
<dbReference type="InterPro" id="IPR050570">
    <property type="entry name" value="Cell_wall_metabolism_enzyme"/>
</dbReference>
<feature type="coiled-coil region" evidence="1">
    <location>
        <begin position="195"/>
        <end position="254"/>
    </location>
</feature>
<comment type="caution">
    <text evidence="4">The sequence shown here is derived from an EMBL/GenBank/DDBJ whole genome shotgun (WGS) entry which is preliminary data.</text>
</comment>
<dbReference type="Gene3D" id="2.70.70.10">
    <property type="entry name" value="Glucose Permease (Domain IIA)"/>
    <property type="match status" value="1"/>
</dbReference>
<reference evidence="4 5" key="1">
    <citation type="submission" date="2020-10" db="EMBL/GenBank/DDBJ databases">
        <title>Draft genome sequences of plant-associated actinobacteria.</title>
        <authorList>
            <person name="Tarlachkov S.V."/>
            <person name="Starodumova I.P."/>
            <person name="Dorofeeva L.V."/>
            <person name="Prisyazhnaya N.V."/>
            <person name="Roubtsova T.V."/>
            <person name="Chizhov V.N."/>
            <person name="Nadler S.A."/>
            <person name="Subbotin S.A."/>
            <person name="Evtushenko L.I."/>
        </authorList>
    </citation>
    <scope>NUCLEOTIDE SEQUENCE [LARGE SCALE GENOMIC DNA]</scope>
    <source>
        <strain evidence="4 5">VKM Ac-2886</strain>
    </source>
</reference>
<dbReference type="GO" id="GO:0004222">
    <property type="term" value="F:metalloendopeptidase activity"/>
    <property type="evidence" value="ECO:0007669"/>
    <property type="project" value="TreeGrafter"/>
</dbReference>
<gene>
    <name evidence="4" type="ORF">ITJ42_04680</name>
</gene>